<sequence length="374" mass="42799">MSLRLTQPIGPDSRVEPGDARALQITLNRLELWMPSPDAGMNGIPDRRIIVAVRDLQRRAGLPATGRISPGDATETAINAALAAKGKGGSYVWRTMRDERVRPSHAERDGKVFRWSDPPQGGHPGEASNCRCWAEPVEAPVEEPEPPCFDDPWREEAMAMIEEFEGNIEWPYGDTRGNITAGPGLNVDRWWDFRRLPWTIDGDPFRPATEAEKLEGYGKVLDRIIDLFERANYIESGNRSEKKPVKIINVPAVDWKMLTRLRLTKEETEKLFREKFQQFEKEVKGRFSAFDCFPGPAKQALMDMMYNLGSSKFEKSKWPKFFAAVDRRRWRDAAENCQRSGIPLERNINTEKLFEEAAKQEEDEKEKIEEDSTN</sequence>
<dbReference type="InterPro" id="IPR006528">
    <property type="entry name" value="Phage_head_morphogenesis_dom"/>
</dbReference>
<keyword evidence="3" id="KW-0378">Hydrolase</keyword>
<dbReference type="GO" id="GO:0009253">
    <property type="term" value="P:peptidoglycan catabolic process"/>
    <property type="evidence" value="ECO:0007669"/>
    <property type="project" value="InterPro"/>
</dbReference>
<dbReference type="EC" id="3.2.1.17" evidence="3"/>
<dbReference type="InterPro" id="IPR023346">
    <property type="entry name" value="Lysozyme-like_dom_sf"/>
</dbReference>
<feature type="compositionally biased region" description="Basic and acidic residues" evidence="4">
    <location>
        <begin position="103"/>
        <end position="114"/>
    </location>
</feature>
<dbReference type="GO" id="GO:0016998">
    <property type="term" value="P:cell wall macromolecule catabolic process"/>
    <property type="evidence" value="ECO:0007669"/>
    <property type="project" value="InterPro"/>
</dbReference>
<evidence type="ECO:0000256" key="4">
    <source>
        <dbReference type="SAM" id="MobiDB-lite"/>
    </source>
</evidence>
<dbReference type="GO" id="GO:0031640">
    <property type="term" value="P:killing of cells of another organism"/>
    <property type="evidence" value="ECO:0007669"/>
    <property type="project" value="UniProtKB-KW"/>
</dbReference>
<organism evidence="6 7">
    <name type="scientific">Aerophototrophica crusticola</name>
    <dbReference type="NCBI Taxonomy" id="1709002"/>
    <lineage>
        <taxon>Bacteria</taxon>
        <taxon>Pseudomonadati</taxon>
        <taxon>Pseudomonadota</taxon>
        <taxon>Alphaproteobacteria</taxon>
        <taxon>Rhodospirillales</taxon>
        <taxon>Rhodospirillaceae</taxon>
        <taxon>Aerophototrophica</taxon>
    </lineage>
</organism>
<evidence type="ECO:0000256" key="1">
    <source>
        <dbReference type="ARBA" id="ARBA00022529"/>
    </source>
</evidence>
<dbReference type="Pfam" id="PF04233">
    <property type="entry name" value="Phage_Mu_F"/>
    <property type="match status" value="1"/>
</dbReference>
<reference evidence="6" key="1">
    <citation type="submission" date="2020-04" db="EMBL/GenBank/DDBJ databases">
        <title>A desert anoxygenic phototrophic bacterium fixes CO2 using RubisCO under aerobic conditions.</title>
        <authorList>
            <person name="Tang K."/>
        </authorList>
    </citation>
    <scope>NUCLEOTIDE SEQUENCE [LARGE SCALE GENOMIC DNA]</scope>
    <source>
        <strain evidence="6">MIMtkB3</strain>
    </source>
</reference>
<dbReference type="KEGG" id="acru:HHL28_12250"/>
<gene>
    <name evidence="6" type="ORF">HHL28_12250</name>
</gene>
<evidence type="ECO:0000256" key="3">
    <source>
        <dbReference type="RuleBase" id="RU003788"/>
    </source>
</evidence>
<dbReference type="InterPro" id="IPR023347">
    <property type="entry name" value="Lysozyme_dom_sf"/>
</dbReference>
<dbReference type="PANTHER" id="PTHR37406:SF1">
    <property type="entry name" value="T4-TYPE LYSOZYME 1-RELATED"/>
    <property type="match status" value="1"/>
</dbReference>
<feature type="domain" description="Phage head morphogenesis" evidence="5">
    <location>
        <begin position="75"/>
        <end position="133"/>
    </location>
</feature>
<evidence type="ECO:0000259" key="5">
    <source>
        <dbReference type="Pfam" id="PF04233"/>
    </source>
</evidence>
<keyword evidence="3" id="KW-0326">Glycosidase</keyword>
<dbReference type="EMBL" id="CP051775">
    <property type="protein sequence ID" value="QJE73761.1"/>
    <property type="molecule type" value="Genomic_DNA"/>
</dbReference>
<comment type="similarity">
    <text evidence="3">Belongs to the glycosyl hydrolase 24 family.</text>
</comment>
<feature type="region of interest" description="Disordered" evidence="4">
    <location>
        <begin position="103"/>
        <end position="127"/>
    </location>
</feature>
<dbReference type="PANTHER" id="PTHR37406">
    <property type="entry name" value="T4-TYPE LYSOZYME 1-RELATED"/>
    <property type="match status" value="1"/>
</dbReference>
<evidence type="ECO:0000313" key="7">
    <source>
        <dbReference type="Proteomes" id="UP000501891"/>
    </source>
</evidence>
<dbReference type="GO" id="GO:0003796">
    <property type="term" value="F:lysozyme activity"/>
    <property type="evidence" value="ECO:0007669"/>
    <property type="project" value="UniProtKB-EC"/>
</dbReference>
<accession>A0A858R8R0</accession>
<dbReference type="AlphaFoldDB" id="A0A858R8R0"/>
<dbReference type="InterPro" id="IPR052619">
    <property type="entry name" value="Phage_lysozyme-like"/>
</dbReference>
<dbReference type="NCBIfam" id="TIGR01641">
    <property type="entry name" value="phageSPP1_gp7"/>
    <property type="match status" value="1"/>
</dbReference>
<proteinExistence type="inferred from homology"/>
<dbReference type="InterPro" id="IPR002196">
    <property type="entry name" value="Glyco_hydro_24"/>
</dbReference>
<evidence type="ECO:0000313" key="6">
    <source>
        <dbReference type="EMBL" id="QJE73761.1"/>
    </source>
</evidence>
<name>A0A858R8R0_9PROT</name>
<evidence type="ECO:0000256" key="2">
    <source>
        <dbReference type="ARBA" id="ARBA00022638"/>
    </source>
</evidence>
<dbReference type="SUPFAM" id="SSF53955">
    <property type="entry name" value="Lysozyme-like"/>
    <property type="match status" value="1"/>
</dbReference>
<protein>
    <recommendedName>
        <fullName evidence="3">Lysozyme</fullName>
        <ecNumber evidence="3">3.2.1.17</ecNumber>
    </recommendedName>
</protein>
<dbReference type="GO" id="GO:0042742">
    <property type="term" value="P:defense response to bacterium"/>
    <property type="evidence" value="ECO:0007669"/>
    <property type="project" value="UniProtKB-KW"/>
</dbReference>
<dbReference type="Pfam" id="PF00959">
    <property type="entry name" value="Phage_lysozyme"/>
    <property type="match status" value="1"/>
</dbReference>
<dbReference type="Gene3D" id="1.10.530.40">
    <property type="match status" value="1"/>
</dbReference>
<keyword evidence="1 3" id="KW-0929">Antimicrobial</keyword>
<keyword evidence="7" id="KW-1185">Reference proteome</keyword>
<dbReference type="InterPro" id="IPR036365">
    <property type="entry name" value="PGBD-like_sf"/>
</dbReference>
<dbReference type="Proteomes" id="UP000501891">
    <property type="component" value="Chromosome"/>
</dbReference>
<comment type="catalytic activity">
    <reaction evidence="3">
        <text>Hydrolysis of (1-&gt;4)-beta-linkages between N-acetylmuramic acid and N-acetyl-D-glucosamine residues in a peptidoglycan and between N-acetyl-D-glucosamine residues in chitodextrins.</text>
        <dbReference type="EC" id="3.2.1.17"/>
    </reaction>
</comment>
<keyword evidence="2 3" id="KW-0081">Bacteriolytic enzyme</keyword>
<dbReference type="SUPFAM" id="SSF47090">
    <property type="entry name" value="PGBD-like"/>
    <property type="match status" value="1"/>
</dbReference>